<keyword evidence="3" id="KW-0063">Aspartyl esterase</keyword>
<comment type="catalytic activity">
    <reaction evidence="5">
        <text>[(1-&gt;4)-alpha-D-galacturonosyl methyl ester](n) + n H2O = [(1-&gt;4)-alpha-D-galacturonosyl](n) + n methanol + n H(+)</text>
        <dbReference type="Rhea" id="RHEA:22380"/>
        <dbReference type="Rhea" id="RHEA-COMP:14570"/>
        <dbReference type="Rhea" id="RHEA-COMP:14573"/>
        <dbReference type="ChEBI" id="CHEBI:15377"/>
        <dbReference type="ChEBI" id="CHEBI:15378"/>
        <dbReference type="ChEBI" id="CHEBI:17790"/>
        <dbReference type="ChEBI" id="CHEBI:140522"/>
        <dbReference type="ChEBI" id="CHEBI:140523"/>
        <dbReference type="EC" id="3.1.1.11"/>
    </reaction>
</comment>
<proteinExistence type="predicted"/>
<evidence type="ECO:0000256" key="2">
    <source>
        <dbReference type="ARBA" id="ARBA00022801"/>
    </source>
</evidence>
<evidence type="ECO:0000256" key="3">
    <source>
        <dbReference type="ARBA" id="ARBA00023085"/>
    </source>
</evidence>
<evidence type="ECO:0000313" key="8">
    <source>
        <dbReference type="EMBL" id="KAK6123013.1"/>
    </source>
</evidence>
<dbReference type="InterPro" id="IPR000070">
    <property type="entry name" value="Pectinesterase_cat"/>
</dbReference>
<protein>
    <recommendedName>
        <fullName evidence="7">Pectinesterase catalytic domain-containing protein</fullName>
    </recommendedName>
</protein>
<gene>
    <name evidence="8" type="ORF">DH2020_043260</name>
</gene>
<dbReference type="PANTHER" id="PTHR31707">
    <property type="entry name" value="PECTINESTERASE"/>
    <property type="match status" value="1"/>
</dbReference>
<evidence type="ECO:0000256" key="5">
    <source>
        <dbReference type="ARBA" id="ARBA00047928"/>
    </source>
</evidence>
<dbReference type="EMBL" id="JABTTQ020002610">
    <property type="protein sequence ID" value="KAK6123013.1"/>
    <property type="molecule type" value="Genomic_DNA"/>
</dbReference>
<evidence type="ECO:0000256" key="4">
    <source>
        <dbReference type="ARBA" id="ARBA00023316"/>
    </source>
</evidence>
<dbReference type="Proteomes" id="UP001318860">
    <property type="component" value="Unassembled WGS sequence"/>
</dbReference>
<keyword evidence="9" id="KW-1185">Reference proteome</keyword>
<dbReference type="SUPFAM" id="SSF51126">
    <property type="entry name" value="Pectin lyase-like"/>
    <property type="match status" value="1"/>
</dbReference>
<keyword evidence="2" id="KW-0378">Hydrolase</keyword>
<keyword evidence="6" id="KW-0812">Transmembrane</keyword>
<keyword evidence="6" id="KW-1133">Transmembrane helix</keyword>
<sequence length="426" mass="46966">MDEANVSDSASPSTSCIDIEVEVELSPIHPLAPPPYVPASPFQSRVSTDIEDFSGVNSVSAQLSPLLGFTPSENVVQHRINRLRVLKVLVGVTLIIIIGLLATFSFITKRGKTNLECKFNFTVSKDGTSNFATVSEAVEASPSYSPHKVCIFIRKGEYHETVKIGYEKINLVLMGEGIGNTTISSNASRDGPVTTSPLATLRINGKEFLAQDLTIINTEKYGLAVENRAENSVLFRCKLEGANATLHIEGDKQFYRSCQLYGRNNLVFGDGRAFFQKCEFLSEKSYPEEMIVFSSQSSHLLTYRSGFVFHLCAFYVVDKFLNNSKTTFLGSSLGNHAFFVVMQSYLDASIGGYFLGTSPPNKTYYAIFDNVGRGATMANIPPFVHLLGDVKDASKFSLRVFLGGGNWIPPGVEYDLDLLKRRFKIL</sequence>
<dbReference type="Gene3D" id="2.160.20.10">
    <property type="entry name" value="Single-stranded right-handed beta-helix, Pectin lyase-like"/>
    <property type="match status" value="1"/>
</dbReference>
<accession>A0ABR0UK81</accession>
<keyword evidence="4" id="KW-0961">Cell wall biogenesis/degradation</keyword>
<evidence type="ECO:0000313" key="9">
    <source>
        <dbReference type="Proteomes" id="UP001318860"/>
    </source>
</evidence>
<dbReference type="InterPro" id="IPR012334">
    <property type="entry name" value="Pectin_lyas_fold"/>
</dbReference>
<name>A0ABR0UK81_REHGL</name>
<organism evidence="8 9">
    <name type="scientific">Rehmannia glutinosa</name>
    <name type="common">Chinese foxglove</name>
    <dbReference type="NCBI Taxonomy" id="99300"/>
    <lineage>
        <taxon>Eukaryota</taxon>
        <taxon>Viridiplantae</taxon>
        <taxon>Streptophyta</taxon>
        <taxon>Embryophyta</taxon>
        <taxon>Tracheophyta</taxon>
        <taxon>Spermatophyta</taxon>
        <taxon>Magnoliopsida</taxon>
        <taxon>eudicotyledons</taxon>
        <taxon>Gunneridae</taxon>
        <taxon>Pentapetalae</taxon>
        <taxon>asterids</taxon>
        <taxon>lamiids</taxon>
        <taxon>Lamiales</taxon>
        <taxon>Orobanchaceae</taxon>
        <taxon>Rehmannieae</taxon>
        <taxon>Rehmannia</taxon>
    </lineage>
</organism>
<evidence type="ECO:0000259" key="7">
    <source>
        <dbReference type="Pfam" id="PF01095"/>
    </source>
</evidence>
<reference evidence="8 9" key="1">
    <citation type="journal article" date="2021" name="Comput. Struct. Biotechnol. J.">
        <title>De novo genome assembly of the potent medicinal plant Rehmannia glutinosa using nanopore technology.</title>
        <authorList>
            <person name="Ma L."/>
            <person name="Dong C."/>
            <person name="Song C."/>
            <person name="Wang X."/>
            <person name="Zheng X."/>
            <person name="Niu Y."/>
            <person name="Chen S."/>
            <person name="Feng W."/>
        </authorList>
    </citation>
    <scope>NUCLEOTIDE SEQUENCE [LARGE SCALE GENOMIC DNA]</scope>
    <source>
        <strain evidence="8">DH-2019</strain>
    </source>
</reference>
<dbReference type="InterPro" id="IPR011050">
    <property type="entry name" value="Pectin_lyase_fold/virulence"/>
</dbReference>
<feature type="domain" description="Pectinesterase catalytic" evidence="7">
    <location>
        <begin position="121"/>
        <end position="404"/>
    </location>
</feature>
<comment type="pathway">
    <text evidence="1">Glycan metabolism; pectin degradation; 2-dehydro-3-deoxy-D-gluconate from pectin: step 1/5.</text>
</comment>
<comment type="caution">
    <text evidence="8">The sequence shown here is derived from an EMBL/GenBank/DDBJ whole genome shotgun (WGS) entry which is preliminary data.</text>
</comment>
<keyword evidence="6" id="KW-0472">Membrane</keyword>
<dbReference type="Pfam" id="PF01095">
    <property type="entry name" value="Pectinesterase"/>
    <property type="match status" value="1"/>
</dbReference>
<evidence type="ECO:0000256" key="1">
    <source>
        <dbReference type="ARBA" id="ARBA00005184"/>
    </source>
</evidence>
<evidence type="ECO:0000256" key="6">
    <source>
        <dbReference type="SAM" id="Phobius"/>
    </source>
</evidence>
<feature type="transmembrane region" description="Helical" evidence="6">
    <location>
        <begin position="88"/>
        <end position="107"/>
    </location>
</feature>